<dbReference type="STRING" id="486041.B0CYZ4"/>
<organism evidence="2">
    <name type="scientific">Laccaria bicolor (strain S238N-H82 / ATCC MYA-4686)</name>
    <name type="common">Bicoloured deceiver</name>
    <name type="synonym">Laccaria laccata var. bicolor</name>
    <dbReference type="NCBI Taxonomy" id="486041"/>
    <lineage>
        <taxon>Eukaryota</taxon>
        <taxon>Fungi</taxon>
        <taxon>Dikarya</taxon>
        <taxon>Basidiomycota</taxon>
        <taxon>Agaricomycotina</taxon>
        <taxon>Agaricomycetes</taxon>
        <taxon>Agaricomycetidae</taxon>
        <taxon>Agaricales</taxon>
        <taxon>Agaricineae</taxon>
        <taxon>Hydnangiaceae</taxon>
        <taxon>Laccaria</taxon>
    </lineage>
</organism>
<gene>
    <name evidence="1" type="ORF">LACBIDRAFT_312056</name>
</gene>
<evidence type="ECO:0000313" key="1">
    <source>
        <dbReference type="EMBL" id="EDR12536.1"/>
    </source>
</evidence>
<dbReference type="HOGENOM" id="CLU_021164_0_2_1"/>
<dbReference type="AlphaFoldDB" id="B0CYZ4"/>
<dbReference type="RefSeq" id="XP_001876800.1">
    <property type="nucleotide sequence ID" value="XM_001876765.1"/>
</dbReference>
<dbReference type="KEGG" id="lbc:LACBIDRAFT_312056"/>
<evidence type="ECO:0000313" key="2">
    <source>
        <dbReference type="Proteomes" id="UP000001194"/>
    </source>
</evidence>
<dbReference type="Gene3D" id="3.80.10.10">
    <property type="entry name" value="Ribonuclease Inhibitor"/>
    <property type="match status" value="1"/>
</dbReference>
<dbReference type="SUPFAM" id="SSF52047">
    <property type="entry name" value="RNI-like"/>
    <property type="match status" value="1"/>
</dbReference>
<dbReference type="InParanoid" id="B0CYZ4"/>
<dbReference type="EMBL" id="DS547094">
    <property type="protein sequence ID" value="EDR12536.1"/>
    <property type="molecule type" value="Genomic_DNA"/>
</dbReference>
<reference evidence="1 2" key="1">
    <citation type="journal article" date="2008" name="Nature">
        <title>The genome of Laccaria bicolor provides insights into mycorrhizal symbiosis.</title>
        <authorList>
            <person name="Martin F."/>
            <person name="Aerts A."/>
            <person name="Ahren D."/>
            <person name="Brun A."/>
            <person name="Danchin E.G.J."/>
            <person name="Duchaussoy F."/>
            <person name="Gibon J."/>
            <person name="Kohler A."/>
            <person name="Lindquist E."/>
            <person name="Pereda V."/>
            <person name="Salamov A."/>
            <person name="Shapiro H.J."/>
            <person name="Wuyts J."/>
            <person name="Blaudez D."/>
            <person name="Buee M."/>
            <person name="Brokstein P."/>
            <person name="Canbaeck B."/>
            <person name="Cohen D."/>
            <person name="Courty P.E."/>
            <person name="Coutinho P.M."/>
            <person name="Delaruelle C."/>
            <person name="Detter J.C."/>
            <person name="Deveau A."/>
            <person name="DiFazio S."/>
            <person name="Duplessis S."/>
            <person name="Fraissinet-Tachet L."/>
            <person name="Lucic E."/>
            <person name="Frey-Klett P."/>
            <person name="Fourrey C."/>
            <person name="Feussner I."/>
            <person name="Gay G."/>
            <person name="Grimwood J."/>
            <person name="Hoegger P.J."/>
            <person name="Jain P."/>
            <person name="Kilaru S."/>
            <person name="Labbe J."/>
            <person name="Lin Y.C."/>
            <person name="Legue V."/>
            <person name="Le Tacon F."/>
            <person name="Marmeisse R."/>
            <person name="Melayah D."/>
            <person name="Montanini B."/>
            <person name="Muratet M."/>
            <person name="Nehls U."/>
            <person name="Niculita-Hirzel H."/>
            <person name="Oudot-Le Secq M.P."/>
            <person name="Peter M."/>
            <person name="Quesneville H."/>
            <person name="Rajashekar B."/>
            <person name="Reich M."/>
            <person name="Rouhier N."/>
            <person name="Schmutz J."/>
            <person name="Yin T."/>
            <person name="Chalot M."/>
            <person name="Henrissat B."/>
            <person name="Kuees U."/>
            <person name="Lucas S."/>
            <person name="Van de Peer Y."/>
            <person name="Podila G.K."/>
            <person name="Polle A."/>
            <person name="Pukkila P.J."/>
            <person name="Richardson P.M."/>
            <person name="Rouze P."/>
            <person name="Sanders I.R."/>
            <person name="Stajich J.E."/>
            <person name="Tunlid A."/>
            <person name="Tuskan G."/>
            <person name="Grigoriev I.V."/>
        </authorList>
    </citation>
    <scope>NUCLEOTIDE SEQUENCE [LARGE SCALE GENOMIC DNA]</scope>
    <source>
        <strain evidence="2">S238N-H82 / ATCC MYA-4686</strain>
    </source>
</reference>
<dbReference type="InterPro" id="IPR032675">
    <property type="entry name" value="LRR_dom_sf"/>
</dbReference>
<sequence length="526" mass="59152">MIHECLRVPEVFGLICEALQQDWALSKEPYNRSPTLAVLARTCRDFEGPALDVLWREVSGLRPLLCTMPSDLFEMKKKENMLCLRRAILPSDLEKTPSYATRIRKLWMASISPVDVGVVQALSLATLHMKPLLPNIRHLLWSDELTSIEVKRLMLHCIPLFLAPKLVSLSIALDSVPDTITLSIFSSLVNFCPALKELKIPINDENFNEEQRRTISSAICQWKDLQSVMVTDLTEEALEHLATIPSLQKLSFHSLSGATRTYDEDHSIAIRNCARGYPALQFLSISCRTMEMAIAFVQLLSSSPIEELNIQVENCRYPSAWEELFRTISRHLNSTSLKRLILEETGDNLGDSQSVHSGIELGALTVFSNVRMVHVQPSFGIPLTSDTANRLAVAWPHIEELQLGTEYPPSKTIITARDLIPFARYCPNLQCLGIVFDARSGSLEPDSGPFSNNLTSLSVGNSPIDDPNSVAAFLSSIFPIIDSVDTGSEDEIVDEMWMEVQRMLDIFQGDEYQETLQKFLRFIRDR</sequence>
<protein>
    <submittedName>
        <fullName evidence="1">Predicted protein</fullName>
    </submittedName>
</protein>
<dbReference type="Proteomes" id="UP000001194">
    <property type="component" value="Unassembled WGS sequence"/>
</dbReference>
<keyword evidence="2" id="KW-1185">Reference proteome</keyword>
<accession>B0CYZ4</accession>
<dbReference type="GeneID" id="6072744"/>
<proteinExistence type="predicted"/>
<name>B0CYZ4_LACBS</name>
<dbReference type="OrthoDB" id="3543113at2759"/>